<sequence length="1202" mass="134776">MGSSPCEEGQVVKSPTKIIFFYEDIVEELKAPKNLSHESCTPLKGRNNDEAKENYKNNVHGSEESSALFIMGEDNNKPEGEEKNNGRLLNTDILNDTVCSSRGKYAFERGNNSKVGIQEEGKVLDQERSDSTFANECIIHESPMIRKRSNEDMSPPHEMEHVNPYTREEGVKGNMCEGICGVIFTCDSGDSSGSLIEENEEDSLEREKTVMIPSNCESSSAGGDANVPNSNSSSESTRRNACTNAFEDIAAGKETELLGQPPEGTTPPSSSVCPTELSNHVGEDIHLSQLKKSPDKDRTSDTSSDNFADLNLSDSSLGSAEDVVAALSRGSEDVFKMEGQINEYSEKAIQDWVKKWQDCFNRPNIDNELEPSMLGKLPEECYLGEDKRQREREGSGCDHSISNPLVGVCNGGNGRNTNTHIYSEQMKEASSGCSLKKWAHLYNPMVGKRKKRKKKKKVRQNGPIMRDIESAAHAGCCDYFNSRGMTRDTRKGSHSMGTFRYGDAPLSSNKTRTCICTDGVGNKTNTIRDGRNVHMLLKCNQCRLYDLFRQNNRALSEVYFNMVTNSCRNDFQRRGRNQLQMEKMVRSGEEVQLRCCPHSLAHTNWCYPLHSTDESLCHDAICGLAWGGTHVNQRNVLSCREHYCPHWGNDDRGDCKSYNDGDTNIQDSISVLEEKYASVDGSTETIPNGVRCGGKMESAFKGSTHMDSTCRGSMKMNHPFAMPYHDCAFTRNDSNIYPPGHAAQGRRTWNSCFARRLAQVSYPQRGGTSSWSNMVQSNAHPYGVFPPRATCTTESDAAVSEVFPGKVPSAHVQENKEKSVCDCAARGKGAYEGRMVHWCTCDGLACCGCLCCRSCCCGYSCDERLHDQACKIVNWHNVLDNQLPSNYIDVDASPEWVRGSLFHCAAESGDRKAEKQQRKEKGGRSSNIEADKLNDVPRREEELIGDERKTIQKVAPGKGSHPVRETNMLGNSNESEKNSRVCHVSSKNDEICVFPQEEQKSLEGITMGNTRSVGNEDRNVDMCIEESSRDYNCEQSADGSNPKDAPPDGKKKKKNEKNNNSPKDFNRTKKQKKKKRKKKILNVKKYYDSNSTNLFWSDLRNLNMPQVTQVEQLTEVAELTQLDKLTRSMHTGGASRDDTSIQDHDQYENVNLQSTHIKKYELRTKRKVKYAWPSIIKKLRRDDSRLVYDPFLYNSTWRIKKA</sequence>
<gene>
    <name evidence="2" type="ORF">AK88_00739</name>
</gene>
<dbReference type="RefSeq" id="XP_012333806.1">
    <property type="nucleotide sequence ID" value="XM_012478383.1"/>
</dbReference>
<feature type="compositionally biased region" description="Polar residues" evidence="1">
    <location>
        <begin position="266"/>
        <end position="278"/>
    </location>
</feature>
<evidence type="ECO:0000313" key="3">
    <source>
        <dbReference type="Proteomes" id="UP000054561"/>
    </source>
</evidence>
<feature type="region of interest" description="Disordered" evidence="1">
    <location>
        <begin position="257"/>
        <end position="314"/>
    </location>
</feature>
<reference evidence="2 3" key="1">
    <citation type="submission" date="2014-03" db="EMBL/GenBank/DDBJ databases">
        <title>The Genome Sequence of Plasmodium fragile nilgiri.</title>
        <authorList>
            <consortium name="The Broad Institute Genomics Platform"/>
            <consortium name="The Broad Institute Genome Sequencing Center for Infectious Disease"/>
            <person name="Neafsey D."/>
            <person name="Duraisingh M."/>
            <person name="Young S.K."/>
            <person name="Zeng Q."/>
            <person name="Gargeya S."/>
            <person name="Abouelleil A."/>
            <person name="Alvarado L."/>
            <person name="Chapman S.B."/>
            <person name="Gainer-Dewar J."/>
            <person name="Goldberg J."/>
            <person name="Griggs A."/>
            <person name="Gujja S."/>
            <person name="Hansen M."/>
            <person name="Howarth C."/>
            <person name="Imamovic A."/>
            <person name="Larimer J."/>
            <person name="Pearson M."/>
            <person name="Poon T.W."/>
            <person name="Priest M."/>
            <person name="Roberts A."/>
            <person name="Saif S."/>
            <person name="Shea T."/>
            <person name="Sykes S."/>
            <person name="Wortman J."/>
            <person name="Nusbaum C."/>
            <person name="Birren B."/>
        </authorList>
    </citation>
    <scope>NUCLEOTIDE SEQUENCE [LARGE SCALE GENOMIC DNA]</scope>
    <source>
        <strain evidence="3">nilgiri</strain>
    </source>
</reference>
<dbReference type="AlphaFoldDB" id="A0A0D9QRE7"/>
<proteinExistence type="predicted"/>
<dbReference type="EMBL" id="KQ001650">
    <property type="protein sequence ID" value="KJP89528.1"/>
    <property type="molecule type" value="Genomic_DNA"/>
</dbReference>
<feature type="compositionally biased region" description="Basic and acidic residues" evidence="1">
    <location>
        <begin position="908"/>
        <end position="950"/>
    </location>
</feature>
<feature type="compositionally biased region" description="Basic residues" evidence="1">
    <location>
        <begin position="1068"/>
        <end position="1078"/>
    </location>
</feature>
<feature type="region of interest" description="Disordered" evidence="1">
    <location>
        <begin position="214"/>
        <end position="240"/>
    </location>
</feature>
<feature type="compositionally biased region" description="Basic and acidic residues" evidence="1">
    <location>
        <begin position="281"/>
        <end position="300"/>
    </location>
</feature>
<evidence type="ECO:0000256" key="1">
    <source>
        <dbReference type="SAM" id="MobiDB-lite"/>
    </source>
</evidence>
<name>A0A0D9QRE7_PLAFR</name>
<dbReference type="Proteomes" id="UP000054561">
    <property type="component" value="Unassembled WGS sequence"/>
</dbReference>
<keyword evidence="3" id="KW-1185">Reference proteome</keyword>
<evidence type="ECO:0000313" key="2">
    <source>
        <dbReference type="EMBL" id="KJP89528.1"/>
    </source>
</evidence>
<feature type="compositionally biased region" description="Polar residues" evidence="1">
    <location>
        <begin position="301"/>
        <end position="314"/>
    </location>
</feature>
<dbReference type="VEuPathDB" id="PlasmoDB:AK88_00739"/>
<feature type="region of interest" description="Disordered" evidence="1">
    <location>
        <begin position="1028"/>
        <end position="1078"/>
    </location>
</feature>
<feature type="region of interest" description="Disordered" evidence="1">
    <location>
        <begin position="908"/>
        <end position="979"/>
    </location>
</feature>
<organism evidence="2 3">
    <name type="scientific">Plasmodium fragile</name>
    <dbReference type="NCBI Taxonomy" id="5857"/>
    <lineage>
        <taxon>Eukaryota</taxon>
        <taxon>Sar</taxon>
        <taxon>Alveolata</taxon>
        <taxon>Apicomplexa</taxon>
        <taxon>Aconoidasida</taxon>
        <taxon>Haemosporida</taxon>
        <taxon>Plasmodiidae</taxon>
        <taxon>Plasmodium</taxon>
        <taxon>Plasmodium (Plasmodium)</taxon>
    </lineage>
</organism>
<dbReference type="OrthoDB" id="387381at2759"/>
<dbReference type="OMA" id="NSTNLFW"/>
<protein>
    <submittedName>
        <fullName evidence="2">Uncharacterized protein</fullName>
    </submittedName>
</protein>
<accession>A0A0D9QRE7</accession>
<dbReference type="GeneID" id="24266053"/>